<reference evidence="2 3" key="1">
    <citation type="journal article" date="2020" name="mSystems">
        <title>Defining Genomic and Predicted Metabolic Features of the Acetobacterium Genus.</title>
        <authorList>
            <person name="Ross D.E."/>
            <person name="Marshall C.W."/>
            <person name="Gulliver D."/>
            <person name="May H.D."/>
            <person name="Norman R.S."/>
        </authorList>
    </citation>
    <scope>NUCLEOTIDE SEQUENCE [LARGE SCALE GENOMIC DNA]</scope>
    <source>
        <strain evidence="2 3">DSM 8238</strain>
    </source>
</reference>
<sequence length="261" mass="29955">MTNEELVKAYQDGDKEAMNDIVVNNKGLVYMVVNSFYNSLESSYLDREDLEQIGYMGLMEAVKHFDPYMGFKFSSYASKAIMGYISRGLRVSTPWEKRSDTSGAMAQVISADSFLPGSESMTYLDMIEDPAAVNDFHNLICTMDQEILHRDLFDVLNRVFNVDDKPRNAIILKYGLTGRSHTYQEIGDAYGAPLNTASEWVKSGIRRIRSSSAGHTLKRKYMFEYGFSSRMESLSRLEYKDPAYYAWERMQMEKMLVNRGH</sequence>
<dbReference type="InterPro" id="IPR014284">
    <property type="entry name" value="RNA_pol_sigma-70_dom"/>
</dbReference>
<dbReference type="Proteomes" id="UP000603234">
    <property type="component" value="Unassembled WGS sequence"/>
</dbReference>
<dbReference type="PANTHER" id="PTHR30603">
    <property type="entry name" value="RNA POLYMERASE SIGMA FACTOR RPO"/>
    <property type="match status" value="1"/>
</dbReference>
<keyword evidence="3" id="KW-1185">Reference proteome</keyword>
<organism evidence="2 3">
    <name type="scientific">Acetobacterium fimetarium</name>
    <dbReference type="NCBI Taxonomy" id="52691"/>
    <lineage>
        <taxon>Bacteria</taxon>
        <taxon>Bacillati</taxon>
        <taxon>Bacillota</taxon>
        <taxon>Clostridia</taxon>
        <taxon>Eubacteriales</taxon>
        <taxon>Eubacteriaceae</taxon>
        <taxon>Acetobacterium</taxon>
    </lineage>
</organism>
<dbReference type="EMBL" id="WJBC01000011">
    <property type="protein sequence ID" value="MBC3804586.1"/>
    <property type="molecule type" value="Genomic_DNA"/>
</dbReference>
<gene>
    <name evidence="2" type="ORF">GH808_09100</name>
</gene>
<dbReference type="RefSeq" id="WP_186842468.1">
    <property type="nucleotide sequence ID" value="NZ_WJBC01000011.1"/>
</dbReference>
<evidence type="ECO:0000259" key="1">
    <source>
        <dbReference type="Pfam" id="PF04542"/>
    </source>
</evidence>
<dbReference type="SUPFAM" id="SSF88946">
    <property type="entry name" value="Sigma2 domain of RNA polymerase sigma factors"/>
    <property type="match status" value="1"/>
</dbReference>
<dbReference type="InterPro" id="IPR007627">
    <property type="entry name" value="RNA_pol_sigma70_r2"/>
</dbReference>
<dbReference type="InterPro" id="IPR013325">
    <property type="entry name" value="RNA_pol_sigma_r2"/>
</dbReference>
<dbReference type="Gene3D" id="1.10.1740.10">
    <property type="match status" value="1"/>
</dbReference>
<dbReference type="InterPro" id="IPR050239">
    <property type="entry name" value="Sigma-70_RNA_pol_init_factors"/>
</dbReference>
<dbReference type="SUPFAM" id="SSF88659">
    <property type="entry name" value="Sigma3 and sigma4 domains of RNA polymerase sigma factors"/>
    <property type="match status" value="1"/>
</dbReference>
<dbReference type="PANTHER" id="PTHR30603:SF47">
    <property type="entry name" value="RNA POLYMERASE SIGMA FACTOR SIGD, CHLOROPLASTIC"/>
    <property type="match status" value="1"/>
</dbReference>
<proteinExistence type="predicted"/>
<evidence type="ECO:0000313" key="3">
    <source>
        <dbReference type="Proteomes" id="UP000603234"/>
    </source>
</evidence>
<dbReference type="Pfam" id="PF04542">
    <property type="entry name" value="Sigma70_r2"/>
    <property type="match status" value="1"/>
</dbReference>
<comment type="caution">
    <text evidence="2">The sequence shown here is derived from an EMBL/GenBank/DDBJ whole genome shotgun (WGS) entry which is preliminary data.</text>
</comment>
<dbReference type="InterPro" id="IPR013324">
    <property type="entry name" value="RNA_pol_sigma_r3/r4-like"/>
</dbReference>
<feature type="domain" description="RNA polymerase sigma-70 region 2" evidence="1">
    <location>
        <begin position="27"/>
        <end position="90"/>
    </location>
</feature>
<accession>A0ABR6WWG5</accession>
<protein>
    <submittedName>
        <fullName evidence="2">Sigma-70 family RNA polymerase sigma factor</fullName>
    </submittedName>
</protein>
<evidence type="ECO:0000313" key="2">
    <source>
        <dbReference type="EMBL" id="MBC3804586.1"/>
    </source>
</evidence>
<dbReference type="NCBIfam" id="TIGR02937">
    <property type="entry name" value="sigma70-ECF"/>
    <property type="match status" value="1"/>
</dbReference>
<name>A0ABR6WWG5_9FIRM</name>